<protein>
    <submittedName>
        <fullName evidence="1">Uncharacterized protein</fullName>
    </submittedName>
</protein>
<dbReference type="EMBL" id="JASPKZ010007873">
    <property type="protein sequence ID" value="KAJ9581653.1"/>
    <property type="molecule type" value="Genomic_DNA"/>
</dbReference>
<reference evidence="1" key="2">
    <citation type="submission" date="2023-05" db="EMBL/GenBank/DDBJ databases">
        <authorList>
            <person name="Fouks B."/>
        </authorList>
    </citation>
    <scope>NUCLEOTIDE SEQUENCE</scope>
    <source>
        <strain evidence="1">Stay&amp;Tobe</strain>
        <tissue evidence="1">Testes</tissue>
    </source>
</reference>
<proteinExistence type="predicted"/>
<comment type="caution">
    <text evidence="1">The sequence shown here is derived from an EMBL/GenBank/DDBJ whole genome shotgun (WGS) entry which is preliminary data.</text>
</comment>
<name>A0AAD8E939_DIPPU</name>
<keyword evidence="2" id="KW-1185">Reference proteome</keyword>
<organism evidence="1 2">
    <name type="scientific">Diploptera punctata</name>
    <name type="common">Pacific beetle cockroach</name>
    <dbReference type="NCBI Taxonomy" id="6984"/>
    <lineage>
        <taxon>Eukaryota</taxon>
        <taxon>Metazoa</taxon>
        <taxon>Ecdysozoa</taxon>
        <taxon>Arthropoda</taxon>
        <taxon>Hexapoda</taxon>
        <taxon>Insecta</taxon>
        <taxon>Pterygota</taxon>
        <taxon>Neoptera</taxon>
        <taxon>Polyneoptera</taxon>
        <taxon>Dictyoptera</taxon>
        <taxon>Blattodea</taxon>
        <taxon>Blaberoidea</taxon>
        <taxon>Blaberidae</taxon>
        <taxon>Diplopterinae</taxon>
        <taxon>Diploptera</taxon>
    </lineage>
</organism>
<gene>
    <name evidence="1" type="ORF">L9F63_023170</name>
</gene>
<evidence type="ECO:0000313" key="1">
    <source>
        <dbReference type="EMBL" id="KAJ9581653.1"/>
    </source>
</evidence>
<dbReference type="AlphaFoldDB" id="A0AAD8E939"/>
<feature type="non-terminal residue" evidence="1">
    <location>
        <position position="1"/>
    </location>
</feature>
<sequence length="88" mass="10187">VQERFQARFQKAAPIPTNIRLLLNKFLIPFEQAVSSMSDDQDDPPPLKQLCNNCVEDGRLDPSECRKLPTRWQRKVGETEDEHSEAYT</sequence>
<reference evidence="1" key="1">
    <citation type="journal article" date="2023" name="IScience">
        <title>Live-bearing cockroach genome reveals convergent evolutionary mechanisms linked to viviparity in insects and beyond.</title>
        <authorList>
            <person name="Fouks B."/>
            <person name="Harrison M.C."/>
            <person name="Mikhailova A.A."/>
            <person name="Marchal E."/>
            <person name="English S."/>
            <person name="Carruthers M."/>
            <person name="Jennings E.C."/>
            <person name="Chiamaka E.L."/>
            <person name="Frigard R.A."/>
            <person name="Pippel M."/>
            <person name="Attardo G.M."/>
            <person name="Benoit J.B."/>
            <person name="Bornberg-Bauer E."/>
            <person name="Tobe S.S."/>
        </authorList>
    </citation>
    <scope>NUCLEOTIDE SEQUENCE</scope>
    <source>
        <strain evidence="1">Stay&amp;Tobe</strain>
    </source>
</reference>
<evidence type="ECO:0000313" key="2">
    <source>
        <dbReference type="Proteomes" id="UP001233999"/>
    </source>
</evidence>
<accession>A0AAD8E939</accession>
<feature type="non-terminal residue" evidence="1">
    <location>
        <position position="88"/>
    </location>
</feature>
<dbReference type="Proteomes" id="UP001233999">
    <property type="component" value="Unassembled WGS sequence"/>
</dbReference>